<keyword evidence="2" id="KW-0378">Hydrolase</keyword>
<dbReference type="PANTHER" id="PTHR43717:SF1">
    <property type="entry name" value="ANAEROBIC NITRIC OXIDE REDUCTASE FLAVORUBREDOXIN"/>
    <property type="match status" value="1"/>
</dbReference>
<protein>
    <submittedName>
        <fullName evidence="2">MBL fold metallo-hydrolase</fullName>
    </submittedName>
</protein>
<dbReference type="PANTHER" id="PTHR43717">
    <property type="entry name" value="ANAEROBIC NITRIC OXIDE REDUCTASE FLAVORUBREDOXIN"/>
    <property type="match status" value="1"/>
</dbReference>
<reference evidence="2 3" key="1">
    <citation type="submission" date="2019-03" db="EMBL/GenBank/DDBJ databases">
        <title>Whole genome sequence of Arthrobacter sp JH1-1.</title>
        <authorList>
            <person name="Trinh H.N."/>
        </authorList>
    </citation>
    <scope>NUCLEOTIDE SEQUENCE [LARGE SCALE GENOMIC DNA]</scope>
    <source>
        <strain evidence="2 3">JH1-1</strain>
    </source>
</reference>
<dbReference type="EMBL" id="SMRU01000016">
    <property type="protein sequence ID" value="TDF94295.1"/>
    <property type="molecule type" value="Genomic_DNA"/>
</dbReference>
<comment type="caution">
    <text evidence="2">The sequence shown here is derived from an EMBL/GenBank/DDBJ whole genome shotgun (WGS) entry which is preliminary data.</text>
</comment>
<dbReference type="SUPFAM" id="SSF56281">
    <property type="entry name" value="Metallo-hydrolase/oxidoreductase"/>
    <property type="match status" value="1"/>
</dbReference>
<proteinExistence type="predicted"/>
<dbReference type="GO" id="GO:0016787">
    <property type="term" value="F:hydrolase activity"/>
    <property type="evidence" value="ECO:0007669"/>
    <property type="project" value="UniProtKB-KW"/>
</dbReference>
<sequence>MSSVVPGCEPAVGRVLSEGVHWLGGCLSANAEGQEVHYHVSSYLVMGSEATVLVDTGDPAHRETVLAQLDHALAGRTLDFVFPTHPEIPHAGNLPVLLSRYPSAVVVGNVRDYFLHFPEHAHRLRSMLAGDSLDLGGRTFHFLPAYIRDLENTLWGYDSGAGVMFVSDGFSFIHDVPVSAEDDEPVHLPGQCRLLSSEMPAPPSVEQAAYGTGRALYWTKFVDVGVAFQGIEDTLEAFSVNFIGPAHGNVIDDVEGMLKTSLAAHRKVYEGRPL</sequence>
<evidence type="ECO:0000313" key="2">
    <source>
        <dbReference type="EMBL" id="TDF94295.1"/>
    </source>
</evidence>
<evidence type="ECO:0000313" key="3">
    <source>
        <dbReference type="Proteomes" id="UP000295511"/>
    </source>
</evidence>
<feature type="domain" description="Metallo-beta-lactamase" evidence="1">
    <location>
        <begin position="39"/>
        <end position="220"/>
    </location>
</feature>
<dbReference type="SMART" id="SM00849">
    <property type="entry name" value="Lactamase_B"/>
    <property type="match status" value="1"/>
</dbReference>
<name>A0A4R5KHS2_9MICC</name>
<gene>
    <name evidence="2" type="ORF">E1809_14500</name>
</gene>
<dbReference type="InterPro" id="IPR036866">
    <property type="entry name" value="RibonucZ/Hydroxyglut_hydro"/>
</dbReference>
<dbReference type="Gene3D" id="3.60.15.10">
    <property type="entry name" value="Ribonuclease Z/Hydroxyacylglutathione hydrolase-like"/>
    <property type="match status" value="1"/>
</dbReference>
<evidence type="ECO:0000259" key="1">
    <source>
        <dbReference type="SMART" id="SM00849"/>
    </source>
</evidence>
<organism evidence="2 3">
    <name type="scientific">Arthrobacter terricola</name>
    <dbReference type="NCBI Taxonomy" id="2547396"/>
    <lineage>
        <taxon>Bacteria</taxon>
        <taxon>Bacillati</taxon>
        <taxon>Actinomycetota</taxon>
        <taxon>Actinomycetes</taxon>
        <taxon>Micrococcales</taxon>
        <taxon>Micrococcaceae</taxon>
        <taxon>Arthrobacter</taxon>
    </lineage>
</organism>
<dbReference type="OrthoDB" id="7253658at2"/>
<dbReference type="InterPro" id="IPR001279">
    <property type="entry name" value="Metallo-B-lactamas"/>
</dbReference>
<dbReference type="RefSeq" id="WP_133204948.1">
    <property type="nucleotide sequence ID" value="NZ_SMRU01000016.1"/>
</dbReference>
<dbReference type="Proteomes" id="UP000295511">
    <property type="component" value="Unassembled WGS sequence"/>
</dbReference>
<dbReference type="Pfam" id="PF00753">
    <property type="entry name" value="Lactamase_B"/>
    <property type="match status" value="1"/>
</dbReference>
<dbReference type="AlphaFoldDB" id="A0A4R5KHS2"/>
<keyword evidence="3" id="KW-1185">Reference proteome</keyword>
<accession>A0A4R5KHS2</accession>